<accession>A0A8F5BR61</accession>
<keyword evidence="1" id="KW-0812">Transmembrane</keyword>
<feature type="transmembrane region" description="Helical" evidence="1">
    <location>
        <begin position="6"/>
        <end position="26"/>
    </location>
</feature>
<feature type="transmembrane region" description="Helical" evidence="1">
    <location>
        <begin position="77"/>
        <end position="100"/>
    </location>
</feature>
<evidence type="ECO:0000313" key="3">
    <source>
        <dbReference type="Proteomes" id="UP000694018"/>
    </source>
</evidence>
<sequence length="149" mass="17768">MELGTIYIFLISFLSNFIVYLIYKYYFYGKISNKISLVEKYEERLKSIASSKRREKTYKKISKELESYISSIRYYMFLRSMILVGVYILDLVIILNYLNTNTYLPFYIPYLTVKSNNGEYLMLNGSLFEFIASYILFTPLSLRSNLKTR</sequence>
<dbReference type="KEGG" id="sshi:J5U23_02714"/>
<keyword evidence="1" id="KW-1133">Transmembrane helix</keyword>
<keyword evidence="1" id="KW-0472">Membrane</keyword>
<evidence type="ECO:0000256" key="1">
    <source>
        <dbReference type="SAM" id="Phobius"/>
    </source>
</evidence>
<feature type="transmembrane region" description="Helical" evidence="1">
    <location>
        <begin position="120"/>
        <end position="142"/>
    </location>
</feature>
<name>A0A8F5BR61_SACSH</name>
<evidence type="ECO:0000313" key="2">
    <source>
        <dbReference type="EMBL" id="QXJ29830.1"/>
    </source>
</evidence>
<gene>
    <name evidence="2" type="ORF">J5U23_02714</name>
</gene>
<proteinExistence type="predicted"/>
<dbReference type="GeneID" id="65564190"/>
<dbReference type="AlphaFoldDB" id="A0A8F5BR61"/>
<dbReference type="RefSeq" id="WP_218266380.1">
    <property type="nucleotide sequence ID" value="NZ_CP077717.1"/>
</dbReference>
<dbReference type="EMBL" id="CP077717">
    <property type="protein sequence ID" value="QXJ29830.1"/>
    <property type="molecule type" value="Genomic_DNA"/>
</dbReference>
<dbReference type="Proteomes" id="UP000694018">
    <property type="component" value="Chromosome"/>
</dbReference>
<organism evidence="2 3">
    <name type="scientific">Saccharolobus shibatae (strain ATCC 51178 / DSM 5389 / JCM 8931 / NBRC 15437 / B12)</name>
    <name type="common">Sulfolobus shibatae</name>
    <dbReference type="NCBI Taxonomy" id="523848"/>
    <lineage>
        <taxon>Archaea</taxon>
        <taxon>Thermoproteota</taxon>
        <taxon>Thermoprotei</taxon>
        <taxon>Sulfolobales</taxon>
        <taxon>Sulfolobaceae</taxon>
        <taxon>Saccharolobus</taxon>
    </lineage>
</organism>
<reference evidence="2" key="1">
    <citation type="journal article" date="2021" name="Environ. Microbiol.">
        <title>New insights into the diversity and evolution of the archaeal mobilome from three complete genomes of Saccharolobus shibatae.</title>
        <authorList>
            <person name="Medvedeva S."/>
            <person name="Brandt D."/>
            <person name="Cvirkaite-Krupovic V."/>
            <person name="Liu Y."/>
            <person name="Severinov K."/>
            <person name="Ishino S."/>
            <person name="Ishino Y."/>
            <person name="Prangishvili D."/>
            <person name="Kalinowski J."/>
            <person name="Krupovic M."/>
        </authorList>
    </citation>
    <scope>NUCLEOTIDE SEQUENCE</scope>
    <source>
        <strain evidence="2">B12</strain>
    </source>
</reference>
<protein>
    <submittedName>
        <fullName evidence="2">Uncharacterized protein</fullName>
    </submittedName>
</protein>
<dbReference type="OrthoDB" id="43617at2157"/>